<sequence length="231" mass="25257">MPEITIQAADGGSFMAYVAKPRQTMAPVMVVIQEIFGVNQVMRDICDDLAADGYIAICPDIFWRQEPGIQLTDKTEAEWKRAFELFGGFDVEKGIDDLIATVKVGREIEGSNGKVGTIGYCLGGKMAFLMAARSDADCNVSYYGVGIDALLNEATGIRNPLLMHVAEEDKFVPKEAQAKFIAGLKGNGNVTIHVYPGMDHAFARVGGEHYNRDAAMQANQRTAEFLKKNLK</sequence>
<dbReference type="RefSeq" id="WP_067551014.1">
    <property type="nucleotide sequence ID" value="NZ_LPXN01000001.1"/>
</dbReference>
<proteinExistence type="predicted"/>
<feature type="domain" description="Dienelactone hydrolase" evidence="1">
    <location>
        <begin position="14"/>
        <end position="228"/>
    </location>
</feature>
<name>A0A154WH42_9PROT</name>
<dbReference type="EMBL" id="LPXN01000001">
    <property type="protein sequence ID" value="KZD12830.1"/>
    <property type="molecule type" value="Genomic_DNA"/>
</dbReference>
<evidence type="ECO:0000313" key="2">
    <source>
        <dbReference type="EMBL" id="KZD12830.1"/>
    </source>
</evidence>
<dbReference type="InterPro" id="IPR051049">
    <property type="entry name" value="Dienelactone_hydrolase-like"/>
</dbReference>
<dbReference type="Gene3D" id="3.40.50.1820">
    <property type="entry name" value="alpha/beta hydrolase"/>
    <property type="match status" value="1"/>
</dbReference>
<evidence type="ECO:0000259" key="1">
    <source>
        <dbReference type="Pfam" id="PF01738"/>
    </source>
</evidence>
<dbReference type="Proteomes" id="UP000076400">
    <property type="component" value="Unassembled WGS sequence"/>
</dbReference>
<dbReference type="InterPro" id="IPR029058">
    <property type="entry name" value="AB_hydrolase_fold"/>
</dbReference>
<protein>
    <submittedName>
        <fullName evidence="2">Carboxymethylenebutenolidase</fullName>
    </submittedName>
</protein>
<dbReference type="OrthoDB" id="9771666at2"/>
<evidence type="ECO:0000313" key="3">
    <source>
        <dbReference type="Proteomes" id="UP000076400"/>
    </source>
</evidence>
<keyword evidence="3" id="KW-1185">Reference proteome</keyword>
<reference evidence="2 3" key="1">
    <citation type="submission" date="2015-12" db="EMBL/GenBank/DDBJ databases">
        <title>Genome sequence of Oceanibaculum pacificum MCCC 1A02656.</title>
        <authorList>
            <person name="Lu L."/>
            <person name="Lai Q."/>
            <person name="Shao Z."/>
            <person name="Qian P."/>
        </authorList>
    </citation>
    <scope>NUCLEOTIDE SEQUENCE [LARGE SCALE GENOMIC DNA]</scope>
    <source>
        <strain evidence="2 3">MCCC 1A02656</strain>
    </source>
</reference>
<accession>A0A154WH42</accession>
<gene>
    <name evidence="2" type="ORF">AUP43_00360</name>
</gene>
<organism evidence="2 3">
    <name type="scientific">Oceanibaculum pacificum</name>
    <dbReference type="NCBI Taxonomy" id="580166"/>
    <lineage>
        <taxon>Bacteria</taxon>
        <taxon>Pseudomonadati</taxon>
        <taxon>Pseudomonadota</taxon>
        <taxon>Alphaproteobacteria</taxon>
        <taxon>Rhodospirillales</taxon>
        <taxon>Oceanibaculaceae</taxon>
        <taxon>Oceanibaculum</taxon>
    </lineage>
</organism>
<dbReference type="PANTHER" id="PTHR46623">
    <property type="entry name" value="CARBOXYMETHYLENEBUTENOLIDASE-RELATED"/>
    <property type="match status" value="1"/>
</dbReference>
<dbReference type="GO" id="GO:0016787">
    <property type="term" value="F:hydrolase activity"/>
    <property type="evidence" value="ECO:0007669"/>
    <property type="project" value="InterPro"/>
</dbReference>
<dbReference type="STRING" id="580166.AUP43_00360"/>
<dbReference type="SUPFAM" id="SSF53474">
    <property type="entry name" value="alpha/beta-Hydrolases"/>
    <property type="match status" value="1"/>
</dbReference>
<dbReference type="Pfam" id="PF01738">
    <property type="entry name" value="DLH"/>
    <property type="match status" value="1"/>
</dbReference>
<dbReference type="AlphaFoldDB" id="A0A154WH42"/>
<dbReference type="PANTHER" id="PTHR46623:SF6">
    <property type="entry name" value="ALPHA_BETA-HYDROLASES SUPERFAMILY PROTEIN"/>
    <property type="match status" value="1"/>
</dbReference>
<comment type="caution">
    <text evidence="2">The sequence shown here is derived from an EMBL/GenBank/DDBJ whole genome shotgun (WGS) entry which is preliminary data.</text>
</comment>
<dbReference type="InterPro" id="IPR002925">
    <property type="entry name" value="Dienelactn_hydro"/>
</dbReference>